<proteinExistence type="inferred from homology"/>
<dbReference type="InterPro" id="IPR000531">
    <property type="entry name" value="Beta-barrel_TonB"/>
</dbReference>
<dbReference type="AlphaFoldDB" id="A0A378NUH3"/>
<evidence type="ECO:0000256" key="7">
    <source>
        <dbReference type="ARBA" id="ARBA00023136"/>
    </source>
</evidence>
<dbReference type="InterPro" id="IPR039426">
    <property type="entry name" value="TonB-dep_rcpt-like"/>
</dbReference>
<keyword evidence="3 10" id="KW-1134">Transmembrane beta strand</keyword>
<dbReference type="InterPro" id="IPR037066">
    <property type="entry name" value="Plug_dom_sf"/>
</dbReference>
<evidence type="ECO:0000256" key="2">
    <source>
        <dbReference type="ARBA" id="ARBA00022448"/>
    </source>
</evidence>
<dbReference type="GO" id="GO:0015344">
    <property type="term" value="F:siderophore uptake transmembrane transporter activity"/>
    <property type="evidence" value="ECO:0007669"/>
    <property type="project" value="TreeGrafter"/>
</dbReference>
<name>A0A378NUH3_9FIRM</name>
<comment type="similarity">
    <text evidence="10 11">Belongs to the TonB-dependent receptor family.</text>
</comment>
<dbReference type="PANTHER" id="PTHR30069:SF29">
    <property type="entry name" value="HEMOGLOBIN AND HEMOGLOBIN-HAPTOGLOBIN-BINDING PROTEIN 1-RELATED"/>
    <property type="match status" value="1"/>
</dbReference>
<dbReference type="SUPFAM" id="SSF56935">
    <property type="entry name" value="Porins"/>
    <property type="match status" value="1"/>
</dbReference>
<gene>
    <name evidence="15" type="primary">cirA_3</name>
    <name evidence="15" type="ORF">NCTC10571_01683</name>
</gene>
<feature type="domain" description="TonB-dependent receptor-like beta-barrel" evidence="13">
    <location>
        <begin position="199"/>
        <end position="597"/>
    </location>
</feature>
<reference evidence="15 16" key="1">
    <citation type="submission" date="2018-06" db="EMBL/GenBank/DDBJ databases">
        <authorList>
            <consortium name="Pathogen Informatics"/>
            <person name="Doyle S."/>
        </authorList>
    </citation>
    <scope>NUCLEOTIDE SEQUENCE [LARGE SCALE GENOMIC DNA]</scope>
    <source>
        <strain evidence="15 16">NCTC10571</strain>
    </source>
</reference>
<comment type="subcellular location">
    <subcellularLocation>
        <location evidence="1 10">Cell outer membrane</location>
        <topology evidence="1 10">Multi-pass membrane protein</topology>
    </subcellularLocation>
</comment>
<dbReference type="InterPro" id="IPR012910">
    <property type="entry name" value="Plug_dom"/>
</dbReference>
<evidence type="ECO:0000259" key="14">
    <source>
        <dbReference type="Pfam" id="PF07715"/>
    </source>
</evidence>
<evidence type="ECO:0000256" key="8">
    <source>
        <dbReference type="ARBA" id="ARBA00023170"/>
    </source>
</evidence>
<accession>A0A378NUH3</accession>
<keyword evidence="4 10" id="KW-0812">Transmembrane</keyword>
<dbReference type="Pfam" id="PF00593">
    <property type="entry name" value="TonB_dep_Rec_b-barrel"/>
    <property type="match status" value="1"/>
</dbReference>
<dbReference type="RefSeq" id="WP_115151843.1">
    <property type="nucleotide sequence ID" value="NZ_UGPP01000001.1"/>
</dbReference>
<dbReference type="Gene3D" id="2.40.170.20">
    <property type="entry name" value="TonB-dependent receptor, beta-barrel domain"/>
    <property type="match status" value="1"/>
</dbReference>
<dbReference type="Gene3D" id="2.170.130.10">
    <property type="entry name" value="TonB-dependent receptor, plug domain"/>
    <property type="match status" value="1"/>
</dbReference>
<dbReference type="InterPro" id="IPR036942">
    <property type="entry name" value="Beta-barrel_TonB_sf"/>
</dbReference>
<dbReference type="Proteomes" id="UP000255234">
    <property type="component" value="Unassembled WGS sequence"/>
</dbReference>
<organism evidence="15 16">
    <name type="scientific">Megamonas hypermegale</name>
    <dbReference type="NCBI Taxonomy" id="158847"/>
    <lineage>
        <taxon>Bacteria</taxon>
        <taxon>Bacillati</taxon>
        <taxon>Bacillota</taxon>
        <taxon>Negativicutes</taxon>
        <taxon>Selenomonadales</taxon>
        <taxon>Selenomonadaceae</taxon>
        <taxon>Megamonas</taxon>
    </lineage>
</organism>
<keyword evidence="2 10" id="KW-0813">Transport</keyword>
<keyword evidence="9 10" id="KW-0998">Cell outer membrane</keyword>
<dbReference type="Pfam" id="PF07715">
    <property type="entry name" value="Plug"/>
    <property type="match status" value="1"/>
</dbReference>
<dbReference type="PANTHER" id="PTHR30069">
    <property type="entry name" value="TONB-DEPENDENT OUTER MEMBRANE RECEPTOR"/>
    <property type="match status" value="1"/>
</dbReference>
<protein>
    <submittedName>
        <fullName evidence="15">Colicin I receptor</fullName>
    </submittedName>
</protein>
<evidence type="ECO:0000256" key="12">
    <source>
        <dbReference type="SAM" id="SignalP"/>
    </source>
</evidence>
<evidence type="ECO:0000256" key="6">
    <source>
        <dbReference type="ARBA" id="ARBA00023077"/>
    </source>
</evidence>
<evidence type="ECO:0000256" key="1">
    <source>
        <dbReference type="ARBA" id="ARBA00004571"/>
    </source>
</evidence>
<dbReference type="CDD" id="cd01347">
    <property type="entry name" value="ligand_gated_channel"/>
    <property type="match status" value="1"/>
</dbReference>
<dbReference type="PROSITE" id="PS51257">
    <property type="entry name" value="PROKAR_LIPOPROTEIN"/>
    <property type="match status" value="1"/>
</dbReference>
<dbReference type="EMBL" id="UGPP01000001">
    <property type="protein sequence ID" value="STY71527.1"/>
    <property type="molecule type" value="Genomic_DNA"/>
</dbReference>
<dbReference type="GO" id="GO:0044718">
    <property type="term" value="P:siderophore transmembrane transport"/>
    <property type="evidence" value="ECO:0007669"/>
    <property type="project" value="TreeGrafter"/>
</dbReference>
<evidence type="ECO:0000313" key="15">
    <source>
        <dbReference type="EMBL" id="STY71527.1"/>
    </source>
</evidence>
<evidence type="ECO:0000256" key="3">
    <source>
        <dbReference type="ARBA" id="ARBA00022452"/>
    </source>
</evidence>
<dbReference type="GO" id="GO:0009279">
    <property type="term" value="C:cell outer membrane"/>
    <property type="evidence" value="ECO:0007669"/>
    <property type="project" value="UniProtKB-SubCell"/>
</dbReference>
<sequence length="620" mass="69454">MLTKKRKSTLLTLSILMGLTSCTQASEVIQTPEVVVTATKTQQEVKAVPNAVEVITSEDIEQLGATDIYSALKLATNVDVSQIGAGHRLMVRGKNAGALVLLDGRRMSNEYSSMTRGAFDLDKINLSSVERLEIVRGAASAQYGADAESGVINIITKKSKEQSVTVGANTGTDVMNNYYRFDLGQQGKFNGVVNANFAKYRKREFVGGTGTNYFGPRTNYDFSGTYAFDNNNNLDFYIGYYDEKSKKITDYSSMGMGKSSANYDKTNQDYSIAYNGKGDNSNYMIRAYYNRYDKEEYKGSKNNSYKQNTFDTLGIEAKNTVQAGDEHLLTYGVEYKNIGVEGPILALGEGNSKDNSAYAGYIQDEWFINDKILFIPAVRYDHDEQFGGKTTPKLGATYFLSDNSRIKANWGKSWRAPNLVELYAGQDHGFTTIYGNPDLKPEEATTWELGFEAEKDNNWLKLNYFNSKYDNLITYDKVNGKNTFINAQDAKTDGVEFEVGRQFNDNWSIRATSNWLNAKDSDGEKVSATADNISTLELNYDDNDINGYSAKLWNSWVSNYHYANENYDYNTLNFVVNKKFAFDDGRSGRVYAGVDNIGDKKIGDIYLEGRIWRVGAEITF</sequence>
<evidence type="ECO:0000256" key="5">
    <source>
        <dbReference type="ARBA" id="ARBA00022729"/>
    </source>
</evidence>
<keyword evidence="6 11" id="KW-0798">TonB box</keyword>
<evidence type="ECO:0000313" key="16">
    <source>
        <dbReference type="Proteomes" id="UP000255234"/>
    </source>
</evidence>
<keyword evidence="7 10" id="KW-0472">Membrane</keyword>
<feature type="domain" description="TonB-dependent receptor plug" evidence="14">
    <location>
        <begin position="45"/>
        <end position="151"/>
    </location>
</feature>
<dbReference type="PROSITE" id="PS52016">
    <property type="entry name" value="TONB_DEPENDENT_REC_3"/>
    <property type="match status" value="1"/>
</dbReference>
<keyword evidence="8 15" id="KW-0675">Receptor</keyword>
<feature type="signal peptide" evidence="12">
    <location>
        <begin position="1"/>
        <end position="25"/>
    </location>
</feature>
<feature type="chain" id="PRO_5017028491" evidence="12">
    <location>
        <begin position="26"/>
        <end position="620"/>
    </location>
</feature>
<keyword evidence="5 12" id="KW-0732">Signal</keyword>
<evidence type="ECO:0000256" key="4">
    <source>
        <dbReference type="ARBA" id="ARBA00022692"/>
    </source>
</evidence>
<evidence type="ECO:0000256" key="9">
    <source>
        <dbReference type="ARBA" id="ARBA00023237"/>
    </source>
</evidence>
<evidence type="ECO:0000256" key="11">
    <source>
        <dbReference type="RuleBase" id="RU003357"/>
    </source>
</evidence>
<evidence type="ECO:0000256" key="10">
    <source>
        <dbReference type="PROSITE-ProRule" id="PRU01360"/>
    </source>
</evidence>
<evidence type="ECO:0000259" key="13">
    <source>
        <dbReference type="Pfam" id="PF00593"/>
    </source>
</evidence>